<organism evidence="3 4">
    <name type="scientific">Dioscorea zingiberensis</name>
    <dbReference type="NCBI Taxonomy" id="325984"/>
    <lineage>
        <taxon>Eukaryota</taxon>
        <taxon>Viridiplantae</taxon>
        <taxon>Streptophyta</taxon>
        <taxon>Embryophyta</taxon>
        <taxon>Tracheophyta</taxon>
        <taxon>Spermatophyta</taxon>
        <taxon>Magnoliopsida</taxon>
        <taxon>Liliopsida</taxon>
        <taxon>Dioscoreales</taxon>
        <taxon>Dioscoreaceae</taxon>
        <taxon>Dioscorea</taxon>
    </lineage>
</organism>
<accession>A0A9D5D470</accession>
<keyword evidence="4" id="KW-1185">Reference proteome</keyword>
<dbReference type="PANTHER" id="PTHR13489">
    <property type="entry name" value="MINI-CHROMOSOME MAINTENANCE COMPLEX-BINDING PROTEIN"/>
    <property type="match status" value="1"/>
</dbReference>
<comment type="subcellular location">
    <subcellularLocation>
        <location evidence="1">Nucleus</location>
    </subcellularLocation>
</comment>
<evidence type="ECO:0000256" key="1">
    <source>
        <dbReference type="ARBA" id="ARBA00004123"/>
    </source>
</evidence>
<evidence type="ECO:0000313" key="4">
    <source>
        <dbReference type="Proteomes" id="UP001085076"/>
    </source>
</evidence>
<dbReference type="GO" id="GO:0006261">
    <property type="term" value="P:DNA-templated DNA replication"/>
    <property type="evidence" value="ECO:0007669"/>
    <property type="project" value="TreeGrafter"/>
</dbReference>
<keyword evidence="2" id="KW-0539">Nucleus</keyword>
<gene>
    <name evidence="3" type="ORF">J5N97_003427</name>
</gene>
<proteinExistence type="predicted"/>
<dbReference type="Proteomes" id="UP001085076">
    <property type="component" value="Miscellaneous, Linkage group lg01"/>
</dbReference>
<comment type="caution">
    <text evidence="3">The sequence shown here is derived from an EMBL/GenBank/DDBJ whole genome shotgun (WGS) entry which is preliminary data.</text>
</comment>
<dbReference type="Pfam" id="PF09739">
    <property type="entry name" value="MCM_bind"/>
    <property type="match status" value="1"/>
</dbReference>
<dbReference type="AlphaFoldDB" id="A0A9D5D470"/>
<dbReference type="GO" id="GO:0003682">
    <property type="term" value="F:chromatin binding"/>
    <property type="evidence" value="ECO:0007669"/>
    <property type="project" value="TreeGrafter"/>
</dbReference>
<dbReference type="GO" id="GO:0005634">
    <property type="term" value="C:nucleus"/>
    <property type="evidence" value="ECO:0007669"/>
    <property type="project" value="UniProtKB-SubCell"/>
</dbReference>
<reference evidence="3" key="2">
    <citation type="journal article" date="2022" name="Hortic Res">
        <title>The genome of Dioscorea zingiberensis sheds light on the biosynthesis, origin and evolution of the medicinally important diosgenin saponins.</title>
        <authorList>
            <person name="Li Y."/>
            <person name="Tan C."/>
            <person name="Li Z."/>
            <person name="Guo J."/>
            <person name="Li S."/>
            <person name="Chen X."/>
            <person name="Wang C."/>
            <person name="Dai X."/>
            <person name="Yang H."/>
            <person name="Song W."/>
            <person name="Hou L."/>
            <person name="Xu J."/>
            <person name="Tong Z."/>
            <person name="Xu A."/>
            <person name="Yuan X."/>
            <person name="Wang W."/>
            <person name="Yang Q."/>
            <person name="Chen L."/>
            <person name="Sun Z."/>
            <person name="Wang K."/>
            <person name="Pan B."/>
            <person name="Chen J."/>
            <person name="Bao Y."/>
            <person name="Liu F."/>
            <person name="Qi X."/>
            <person name="Gang D.R."/>
            <person name="Wen J."/>
            <person name="Li J."/>
        </authorList>
    </citation>
    <scope>NUCLEOTIDE SEQUENCE</scope>
    <source>
        <strain evidence="3">Dzin_1.0</strain>
    </source>
</reference>
<name>A0A9D5D470_9LILI</name>
<dbReference type="OrthoDB" id="329666at2759"/>
<sequence length="114" mass="12941">MSADVQLLILSGVKSNILPADLVLPFCPIAVNSDVNASPEELQSWRWYLDTLRSLPYSSQPDLHQILQDELVAAMREDRSLRPEQLNSGSCKPARSWMRSRGRWSDVESEIRMA</sequence>
<dbReference type="InterPro" id="IPR019140">
    <property type="entry name" value="MCM_complex-bd"/>
</dbReference>
<dbReference type="EMBL" id="JAGGNH010000001">
    <property type="protein sequence ID" value="KAJ0985071.1"/>
    <property type="molecule type" value="Genomic_DNA"/>
</dbReference>
<evidence type="ECO:0000313" key="3">
    <source>
        <dbReference type="EMBL" id="KAJ0985071.1"/>
    </source>
</evidence>
<evidence type="ECO:0000256" key="2">
    <source>
        <dbReference type="ARBA" id="ARBA00023242"/>
    </source>
</evidence>
<reference evidence="3" key="1">
    <citation type="submission" date="2021-03" db="EMBL/GenBank/DDBJ databases">
        <authorList>
            <person name="Li Z."/>
            <person name="Yang C."/>
        </authorList>
    </citation>
    <scope>NUCLEOTIDE SEQUENCE</scope>
    <source>
        <strain evidence="3">Dzin_1.0</strain>
        <tissue evidence="3">Leaf</tissue>
    </source>
</reference>
<dbReference type="PANTHER" id="PTHR13489:SF0">
    <property type="entry name" value="MINI-CHROMOSOME MAINTENANCE COMPLEX-BINDING PROTEIN"/>
    <property type="match status" value="1"/>
</dbReference>
<protein>
    <submittedName>
        <fullName evidence="3">Uncharacterized protein</fullName>
    </submittedName>
</protein>